<proteinExistence type="inferred from homology"/>
<reference evidence="26 27" key="1">
    <citation type="journal article" date="2018" name="Nat. Ecol. Evol.">
        <title>Shark genomes provide insights into elasmobranch evolution and the origin of vertebrates.</title>
        <authorList>
            <person name="Hara Y"/>
            <person name="Yamaguchi K"/>
            <person name="Onimaru K"/>
            <person name="Kadota M"/>
            <person name="Koyanagi M"/>
            <person name="Keeley SD"/>
            <person name="Tatsumi K"/>
            <person name="Tanaka K"/>
            <person name="Motone F"/>
            <person name="Kageyama Y"/>
            <person name="Nozu R"/>
            <person name="Adachi N"/>
            <person name="Nishimura O"/>
            <person name="Nakagawa R"/>
            <person name="Tanegashima C"/>
            <person name="Kiyatake I"/>
            <person name="Matsumoto R"/>
            <person name="Murakumo K"/>
            <person name="Nishida K"/>
            <person name="Terakita A"/>
            <person name="Kuratani S"/>
            <person name="Sato K"/>
            <person name="Hyodo S Kuraku.S."/>
        </authorList>
    </citation>
    <scope>NUCLEOTIDE SEQUENCE [LARGE SCALE GENOMIC DNA]</scope>
</reference>
<dbReference type="Pfam" id="PF02771">
    <property type="entry name" value="Acyl-CoA_dh_N"/>
    <property type="match status" value="1"/>
</dbReference>
<dbReference type="SUPFAM" id="SSF47203">
    <property type="entry name" value="Acyl-CoA dehydrogenase C-terminal domain-like"/>
    <property type="match status" value="1"/>
</dbReference>
<keyword evidence="10" id="KW-0560">Oxidoreductase</keyword>
<dbReference type="SUPFAM" id="SSF56112">
    <property type="entry name" value="Protein kinase-like (PK-like)"/>
    <property type="match status" value="1"/>
</dbReference>
<evidence type="ECO:0000256" key="7">
    <source>
        <dbReference type="ARBA" id="ARBA00022630"/>
    </source>
</evidence>
<dbReference type="InterPro" id="IPR009075">
    <property type="entry name" value="AcylCo_DH/oxidase_C"/>
</dbReference>
<dbReference type="Gene3D" id="3.90.1200.10">
    <property type="match status" value="1"/>
</dbReference>
<comment type="similarity">
    <text evidence="5">Belongs to the acyl-CoA dehydrogenase family.</text>
</comment>
<dbReference type="GO" id="GO:0050660">
    <property type="term" value="F:flavin adenine dinucleotide binding"/>
    <property type="evidence" value="ECO:0007669"/>
    <property type="project" value="InterPro"/>
</dbReference>
<evidence type="ECO:0000259" key="22">
    <source>
        <dbReference type="Pfam" id="PF00441"/>
    </source>
</evidence>
<evidence type="ECO:0000313" key="26">
    <source>
        <dbReference type="EMBL" id="GCB69367.1"/>
    </source>
</evidence>
<dbReference type="STRING" id="75743.A0A401P899"/>
<evidence type="ECO:0000256" key="11">
    <source>
        <dbReference type="ARBA" id="ARBA00023098"/>
    </source>
</evidence>
<evidence type="ECO:0000256" key="15">
    <source>
        <dbReference type="ARBA" id="ARBA00046026"/>
    </source>
</evidence>
<dbReference type="Gene3D" id="1.10.540.10">
    <property type="entry name" value="Acyl-CoA dehydrogenase/oxidase, N-terminal domain"/>
    <property type="match status" value="1"/>
</dbReference>
<comment type="catalytic activity">
    <reaction evidence="21">
        <text>eicosanoyl-CoA + oxidized [electron-transfer flavoprotein] + H(+) = (2E)-eicosenoyl-CoA + reduced [electron-transfer flavoprotein]</text>
        <dbReference type="Rhea" id="RHEA:47236"/>
        <dbReference type="Rhea" id="RHEA-COMP:10685"/>
        <dbReference type="Rhea" id="RHEA-COMP:10686"/>
        <dbReference type="ChEBI" id="CHEBI:15378"/>
        <dbReference type="ChEBI" id="CHEBI:57380"/>
        <dbReference type="ChEBI" id="CHEBI:57692"/>
        <dbReference type="ChEBI" id="CHEBI:58307"/>
        <dbReference type="ChEBI" id="CHEBI:74691"/>
    </reaction>
    <physiologicalReaction direction="left-to-right" evidence="21">
        <dbReference type="Rhea" id="RHEA:47237"/>
    </physiologicalReaction>
</comment>
<comment type="subunit">
    <text evidence="6">Homodimer.</text>
</comment>
<evidence type="ECO:0000256" key="12">
    <source>
        <dbReference type="ARBA" id="ARBA00023136"/>
    </source>
</evidence>
<protein>
    <recommendedName>
        <fullName evidence="14">Acyl-CoA dehydrogenase family member 11</fullName>
    </recommendedName>
</protein>
<evidence type="ECO:0000256" key="14">
    <source>
        <dbReference type="ARBA" id="ARBA00040622"/>
    </source>
</evidence>
<accession>A0A401P899</accession>
<dbReference type="InterPro" id="IPR009100">
    <property type="entry name" value="AcylCoA_DH/oxidase_NM_dom_sf"/>
</dbReference>
<evidence type="ECO:0000256" key="2">
    <source>
        <dbReference type="ARBA" id="ARBA00004275"/>
    </source>
</evidence>
<evidence type="ECO:0000256" key="8">
    <source>
        <dbReference type="ARBA" id="ARBA00022827"/>
    </source>
</evidence>
<evidence type="ECO:0000256" key="9">
    <source>
        <dbReference type="ARBA" id="ARBA00022832"/>
    </source>
</evidence>
<evidence type="ECO:0000256" key="19">
    <source>
        <dbReference type="ARBA" id="ARBA00048395"/>
    </source>
</evidence>
<evidence type="ECO:0000256" key="20">
    <source>
        <dbReference type="ARBA" id="ARBA00048399"/>
    </source>
</evidence>
<evidence type="ECO:0000256" key="21">
    <source>
        <dbReference type="ARBA" id="ARBA00049140"/>
    </source>
</evidence>
<organism evidence="26 27">
    <name type="scientific">Scyliorhinus torazame</name>
    <name type="common">Cloudy catshark</name>
    <name type="synonym">Catulus torazame</name>
    <dbReference type="NCBI Taxonomy" id="75743"/>
    <lineage>
        <taxon>Eukaryota</taxon>
        <taxon>Metazoa</taxon>
        <taxon>Chordata</taxon>
        <taxon>Craniata</taxon>
        <taxon>Vertebrata</taxon>
        <taxon>Chondrichthyes</taxon>
        <taxon>Elasmobranchii</taxon>
        <taxon>Galeomorphii</taxon>
        <taxon>Galeoidea</taxon>
        <taxon>Carcharhiniformes</taxon>
        <taxon>Scyliorhinidae</taxon>
        <taxon>Scyliorhinus</taxon>
    </lineage>
</organism>
<evidence type="ECO:0000256" key="10">
    <source>
        <dbReference type="ARBA" id="ARBA00023002"/>
    </source>
</evidence>
<evidence type="ECO:0000256" key="6">
    <source>
        <dbReference type="ARBA" id="ARBA00011738"/>
    </source>
</evidence>
<dbReference type="InterPro" id="IPR036250">
    <property type="entry name" value="AcylCo_DH-like_C"/>
</dbReference>
<evidence type="ECO:0000256" key="5">
    <source>
        <dbReference type="ARBA" id="ARBA00009347"/>
    </source>
</evidence>
<keyword evidence="13" id="KW-0576">Peroxisome</keyword>
<dbReference type="CDD" id="cd01155">
    <property type="entry name" value="ACAD_FadE2"/>
    <property type="match status" value="1"/>
</dbReference>
<dbReference type="Pfam" id="PF00441">
    <property type="entry name" value="Acyl-CoA_dh_1"/>
    <property type="match status" value="1"/>
</dbReference>
<dbReference type="GO" id="GO:0033539">
    <property type="term" value="P:fatty acid beta-oxidation using acyl-CoA dehydrogenase"/>
    <property type="evidence" value="ECO:0007669"/>
    <property type="project" value="TreeGrafter"/>
</dbReference>
<comment type="cofactor">
    <cofactor evidence="1">
        <name>FAD</name>
        <dbReference type="ChEBI" id="CHEBI:57692"/>
    </cofactor>
</comment>
<feature type="domain" description="Acyl-CoA dehydrogenase/oxidase C-terminal" evidence="22">
    <location>
        <begin position="589"/>
        <end position="737"/>
    </location>
</feature>
<evidence type="ECO:0000256" key="13">
    <source>
        <dbReference type="ARBA" id="ARBA00023140"/>
    </source>
</evidence>
<feature type="domain" description="Acyl-CoA dehydrogenase/oxidase N-terminal" evidence="25">
    <location>
        <begin position="371"/>
        <end position="470"/>
    </location>
</feature>
<dbReference type="CDD" id="cd05154">
    <property type="entry name" value="ACAD10_11_N-like"/>
    <property type="match status" value="1"/>
</dbReference>
<dbReference type="InterPro" id="IPR041726">
    <property type="entry name" value="ACAD10_11_N"/>
</dbReference>
<evidence type="ECO:0000259" key="23">
    <source>
        <dbReference type="Pfam" id="PF01636"/>
    </source>
</evidence>
<keyword evidence="9" id="KW-0276">Fatty acid metabolism</keyword>
<evidence type="ECO:0000259" key="24">
    <source>
        <dbReference type="Pfam" id="PF02770"/>
    </source>
</evidence>
<dbReference type="InterPro" id="IPR011009">
    <property type="entry name" value="Kinase-like_dom_sf"/>
</dbReference>
<comment type="function">
    <text evidence="15">Acyl-CoA dehydrogenase, that exhibits maximal activity towards saturated C22-CoA. Probably participates in beta-oxydation and energy production but could also play a role in the metabolism of specific fatty acids to control fatty acids composition of cellular lipids in brain.</text>
</comment>
<feature type="domain" description="Aminoglycoside phosphotransferase" evidence="23">
    <location>
        <begin position="54"/>
        <end position="238"/>
    </location>
</feature>
<comment type="catalytic activity">
    <reaction evidence="19">
        <text>tricosanoyl-CoA + oxidized [electron-transfer flavoprotein] + H(+) = (2E)-tricosenoyl-CoA + reduced [electron-transfer flavoprotein]</text>
        <dbReference type="Rhea" id="RHEA:48220"/>
        <dbReference type="Rhea" id="RHEA-COMP:10685"/>
        <dbReference type="Rhea" id="RHEA-COMP:10686"/>
        <dbReference type="ChEBI" id="CHEBI:15378"/>
        <dbReference type="ChEBI" id="CHEBI:57692"/>
        <dbReference type="ChEBI" id="CHEBI:58307"/>
        <dbReference type="ChEBI" id="CHEBI:90118"/>
        <dbReference type="ChEBI" id="CHEBI:90119"/>
    </reaction>
    <physiologicalReaction direction="left-to-right" evidence="19">
        <dbReference type="Rhea" id="RHEA:48221"/>
    </physiologicalReaction>
</comment>
<dbReference type="InterPro" id="IPR006091">
    <property type="entry name" value="Acyl-CoA_Oxase/DH_mid-dom"/>
</dbReference>
<gene>
    <name evidence="26" type="ORF">scyTo_0008370</name>
</gene>
<dbReference type="GO" id="GO:0031966">
    <property type="term" value="C:mitochondrial membrane"/>
    <property type="evidence" value="ECO:0007669"/>
    <property type="project" value="UniProtKB-SubCell"/>
</dbReference>
<dbReference type="OrthoDB" id="434771at2759"/>
<dbReference type="PANTHER" id="PTHR48083:SF13">
    <property type="entry name" value="ACYL-COA DEHYDROGENASE FAMILY MEMBER 11"/>
    <property type="match status" value="1"/>
</dbReference>
<feature type="domain" description="Acyl-CoA oxidase/dehydrogenase middle" evidence="24">
    <location>
        <begin position="474"/>
        <end position="577"/>
    </location>
</feature>
<comment type="pathway">
    <text evidence="4">Lipid metabolism; fatty acid beta-oxidation.</text>
</comment>
<dbReference type="SUPFAM" id="SSF56645">
    <property type="entry name" value="Acyl-CoA dehydrogenase NM domain-like"/>
    <property type="match status" value="1"/>
</dbReference>
<comment type="caution">
    <text evidence="26">The sequence shown here is derived from an EMBL/GenBank/DDBJ whole genome shotgun (WGS) entry which is preliminary data.</text>
</comment>
<dbReference type="FunFam" id="2.40.110.10:FF:000002">
    <property type="entry name" value="Acyl-CoA dehydrogenase fadE12"/>
    <property type="match status" value="1"/>
</dbReference>
<comment type="catalytic activity">
    <reaction evidence="16">
        <text>a 2,3-saturated acyl-CoA + oxidized [electron-transfer flavoprotein] + H(+) = a (2E)-enoyl-CoA + reduced [electron-transfer flavoprotein]</text>
        <dbReference type="Rhea" id="RHEA:44704"/>
        <dbReference type="Rhea" id="RHEA-COMP:10685"/>
        <dbReference type="Rhea" id="RHEA-COMP:10686"/>
        <dbReference type="ChEBI" id="CHEBI:15378"/>
        <dbReference type="ChEBI" id="CHEBI:57692"/>
        <dbReference type="ChEBI" id="CHEBI:58307"/>
        <dbReference type="ChEBI" id="CHEBI:58856"/>
        <dbReference type="ChEBI" id="CHEBI:65111"/>
    </reaction>
    <physiologicalReaction direction="left-to-right" evidence="16">
        <dbReference type="Rhea" id="RHEA:44705"/>
    </physiologicalReaction>
</comment>
<dbReference type="EMBL" id="BFAA01003190">
    <property type="protein sequence ID" value="GCB69367.1"/>
    <property type="molecule type" value="Genomic_DNA"/>
</dbReference>
<dbReference type="OMA" id="MRAANDS"/>
<keyword evidence="27" id="KW-1185">Reference proteome</keyword>
<dbReference type="InterPro" id="IPR050741">
    <property type="entry name" value="Acyl-CoA_dehydrogenase"/>
</dbReference>
<dbReference type="FunFam" id="1.20.140.10:FF:000018">
    <property type="entry name" value="Acyl-CoA dehydrogenase family member 10"/>
    <property type="match status" value="1"/>
</dbReference>
<keyword evidence="12" id="KW-0472">Membrane</keyword>
<evidence type="ECO:0000259" key="25">
    <source>
        <dbReference type="Pfam" id="PF02771"/>
    </source>
</evidence>
<dbReference type="AlphaFoldDB" id="A0A401P899"/>
<evidence type="ECO:0000256" key="17">
    <source>
        <dbReference type="ARBA" id="ARBA00048020"/>
    </source>
</evidence>
<dbReference type="GO" id="GO:0005777">
    <property type="term" value="C:peroxisome"/>
    <property type="evidence" value="ECO:0007669"/>
    <property type="project" value="UniProtKB-SubCell"/>
</dbReference>
<sequence>MDFPLFQLSTRPAGGLHRETVQVRTIQPNIPHSEGKQRVCAEEETPGTLLKGAHQVGREYRVQKALSEVGFPVPTPLLFVDDCSIIGTDFYVMEHVQGRIFRDMTIPGVSPAERAALYFAMIVTFARLHSTDWKALGLQGYGKEHDYSKRQVLTWTAQYKAAVTDDIPAMNELAEWLANNLPDNEQQATIIHGDFRIENLIFHPTEARVVALLDWELSTIGNPIADLAYACIPFYWPRGMSFPGQNSNSVLQDVEGIPRCEELIIVYRRCRGLSTPLLNWNFFLALSFFKIASIAQGVYARFLLRNASAENAHVYGETTKPLAEAGLRISNRNTDLFSMTKSLFRPSVEGQHVLGQLKEFTERHLYPAEQEVAEYYAANEHSALRWQKPPVLQTLKHKAKALGLWNLFLPAVSGLSQLDYAFIAEETGRCFFAPEIFNCQAPDTGNMEVLHLYGTEGQKEEWLEPLLNGEIHSCFCMTEPDVASSDATNIECSIRRDGESYVIIGKKWWSSGAGNPDCKIAIVMGKTENKHFPRHKQHSMILVPMDTPGVKVNRSLRVFGYDDAFHGGHFEIHFDNVRVPVSNILLGEGRGFEIAQGRLGPGRIHHCMRTIGTAERALEMMCQRATQRKTFGKKLFEHEVIAHWIAECRIAIEQARLLTLEAARAVDTLGTAAARKEIAMIKVVAPRMACKVVDCAIQVHGGGGVSEDFPLAHMYSMVRTLRIADGPDEVHLSAIAKLELREQFKNSMAKL</sequence>
<evidence type="ECO:0000313" key="27">
    <source>
        <dbReference type="Proteomes" id="UP000288216"/>
    </source>
</evidence>
<evidence type="ECO:0000256" key="18">
    <source>
        <dbReference type="ARBA" id="ARBA00048086"/>
    </source>
</evidence>
<comment type="catalytic activity">
    <reaction evidence="20">
        <text>hexacosanoyl-CoA + oxidized [electron-transfer flavoprotein] + H(+) = (2E)-hexacosenoyl-CoA + reduced [electron-transfer flavoprotein]</text>
        <dbReference type="Rhea" id="RHEA:48216"/>
        <dbReference type="Rhea" id="RHEA-COMP:10685"/>
        <dbReference type="Rhea" id="RHEA-COMP:10686"/>
        <dbReference type="ChEBI" id="CHEBI:15378"/>
        <dbReference type="ChEBI" id="CHEBI:57692"/>
        <dbReference type="ChEBI" id="CHEBI:58307"/>
        <dbReference type="ChEBI" id="CHEBI:64868"/>
        <dbReference type="ChEBI" id="CHEBI:74281"/>
    </reaction>
    <physiologicalReaction direction="left-to-right" evidence="20">
        <dbReference type="Rhea" id="RHEA:48217"/>
    </physiologicalReaction>
</comment>
<keyword evidence="7" id="KW-0285">Flavoprotein</keyword>
<comment type="subcellular location">
    <subcellularLocation>
        <location evidence="3">Mitochondrion membrane</location>
    </subcellularLocation>
    <subcellularLocation>
        <location evidence="2">Peroxisome</location>
    </subcellularLocation>
</comment>
<dbReference type="Gene3D" id="1.20.140.10">
    <property type="entry name" value="Butyryl-CoA Dehydrogenase, subunit A, domain 3"/>
    <property type="match status" value="1"/>
</dbReference>
<evidence type="ECO:0000256" key="1">
    <source>
        <dbReference type="ARBA" id="ARBA00001974"/>
    </source>
</evidence>
<dbReference type="InterPro" id="IPR037069">
    <property type="entry name" value="AcylCoA_DH/ox_N_sf"/>
</dbReference>
<evidence type="ECO:0000256" key="16">
    <source>
        <dbReference type="ARBA" id="ARBA00047443"/>
    </source>
</evidence>
<comment type="catalytic activity">
    <reaction evidence="18">
        <text>tetracosanoyl-CoA + oxidized [electron-transfer flavoprotein] + H(+) = (2E)-tetracosenoyl-CoA + reduced [electron-transfer flavoprotein]</text>
        <dbReference type="Rhea" id="RHEA:47232"/>
        <dbReference type="Rhea" id="RHEA-COMP:10685"/>
        <dbReference type="Rhea" id="RHEA-COMP:10686"/>
        <dbReference type="ChEBI" id="CHEBI:15378"/>
        <dbReference type="ChEBI" id="CHEBI:57692"/>
        <dbReference type="ChEBI" id="CHEBI:58307"/>
        <dbReference type="ChEBI" id="CHEBI:65052"/>
        <dbReference type="ChEBI" id="CHEBI:74693"/>
    </reaction>
    <physiologicalReaction direction="left-to-right" evidence="18">
        <dbReference type="Rhea" id="RHEA:47233"/>
    </physiologicalReaction>
</comment>
<dbReference type="Pfam" id="PF01636">
    <property type="entry name" value="APH"/>
    <property type="match status" value="1"/>
</dbReference>
<dbReference type="PANTHER" id="PTHR48083">
    <property type="entry name" value="MEDIUM-CHAIN SPECIFIC ACYL-COA DEHYDROGENASE, MITOCHONDRIAL-RELATED"/>
    <property type="match status" value="1"/>
</dbReference>
<comment type="catalytic activity">
    <reaction evidence="17">
        <text>docosanoyl-CoA + oxidized [electron-transfer flavoprotein] + H(+) = (2E)-docosenoyl-CoA + reduced [electron-transfer flavoprotein]</text>
        <dbReference type="Rhea" id="RHEA:47228"/>
        <dbReference type="Rhea" id="RHEA-COMP:10685"/>
        <dbReference type="Rhea" id="RHEA-COMP:10686"/>
        <dbReference type="ChEBI" id="CHEBI:15378"/>
        <dbReference type="ChEBI" id="CHEBI:57692"/>
        <dbReference type="ChEBI" id="CHEBI:58307"/>
        <dbReference type="ChEBI" id="CHEBI:65059"/>
        <dbReference type="ChEBI" id="CHEBI:74692"/>
    </reaction>
    <physiologicalReaction direction="left-to-right" evidence="17">
        <dbReference type="Rhea" id="RHEA:47229"/>
    </physiologicalReaction>
</comment>
<evidence type="ECO:0000256" key="3">
    <source>
        <dbReference type="ARBA" id="ARBA00004325"/>
    </source>
</evidence>
<dbReference type="Proteomes" id="UP000288216">
    <property type="component" value="Unassembled WGS sequence"/>
</dbReference>
<dbReference type="Gene3D" id="3.30.200.20">
    <property type="entry name" value="Phosphorylase Kinase, domain 1"/>
    <property type="match status" value="1"/>
</dbReference>
<dbReference type="GO" id="GO:0003995">
    <property type="term" value="F:acyl-CoA dehydrogenase activity"/>
    <property type="evidence" value="ECO:0007669"/>
    <property type="project" value="TreeGrafter"/>
</dbReference>
<dbReference type="InterPro" id="IPR013786">
    <property type="entry name" value="AcylCoA_DH/ox_N"/>
</dbReference>
<dbReference type="Pfam" id="PF02770">
    <property type="entry name" value="Acyl-CoA_dh_M"/>
    <property type="match status" value="1"/>
</dbReference>
<dbReference type="InterPro" id="IPR002575">
    <property type="entry name" value="Aminoglycoside_PTrfase"/>
</dbReference>
<dbReference type="Gene3D" id="2.40.110.10">
    <property type="entry name" value="Butyryl-CoA Dehydrogenase, subunit A, domain 2"/>
    <property type="match status" value="1"/>
</dbReference>
<keyword evidence="8" id="KW-0274">FAD</keyword>
<name>A0A401P899_SCYTO</name>
<keyword evidence="11" id="KW-0443">Lipid metabolism</keyword>
<dbReference type="InterPro" id="IPR046373">
    <property type="entry name" value="Acyl-CoA_Oxase/DH_mid-dom_sf"/>
</dbReference>
<evidence type="ECO:0000256" key="4">
    <source>
        <dbReference type="ARBA" id="ARBA00005005"/>
    </source>
</evidence>